<dbReference type="Proteomes" id="UP000779574">
    <property type="component" value="Unassembled WGS sequence"/>
</dbReference>
<proteinExistence type="predicted"/>
<sequence>PERRESEDRGSAPTVLPFDMSRTKQSIAVLRDVSPVDEHYFAKIWDWIDTTM</sequence>
<name>A0A9P8DW51_AURME</name>
<feature type="non-terminal residue" evidence="1">
    <location>
        <position position="52"/>
    </location>
</feature>
<reference evidence="1" key="2">
    <citation type="submission" date="2021-08" db="EMBL/GenBank/DDBJ databases">
        <authorList>
            <person name="Gostincar C."/>
            <person name="Sun X."/>
            <person name="Song Z."/>
            <person name="Gunde-Cimerman N."/>
        </authorList>
    </citation>
    <scope>NUCLEOTIDE SEQUENCE</scope>
    <source>
        <strain evidence="1">EXF-9911</strain>
    </source>
</reference>
<evidence type="ECO:0000313" key="2">
    <source>
        <dbReference type="Proteomes" id="UP000779574"/>
    </source>
</evidence>
<comment type="caution">
    <text evidence="1">The sequence shown here is derived from an EMBL/GenBank/DDBJ whole genome shotgun (WGS) entry which is preliminary data.</text>
</comment>
<feature type="non-terminal residue" evidence="1">
    <location>
        <position position="1"/>
    </location>
</feature>
<accession>A0A9P8DW51</accession>
<reference evidence="1" key="1">
    <citation type="journal article" date="2021" name="J Fungi (Basel)">
        <title>Virulence traits and population genomics of the black yeast Aureobasidium melanogenum.</title>
        <authorList>
            <person name="Cernosa A."/>
            <person name="Sun X."/>
            <person name="Gostincar C."/>
            <person name="Fang C."/>
            <person name="Gunde-Cimerman N."/>
            <person name="Song Z."/>
        </authorList>
    </citation>
    <scope>NUCLEOTIDE SEQUENCE</scope>
    <source>
        <strain evidence="1">EXF-9911</strain>
    </source>
</reference>
<gene>
    <name evidence="1" type="ORF">KCU76_g19618</name>
</gene>
<organism evidence="1 2">
    <name type="scientific">Aureobasidium melanogenum</name>
    <name type="common">Aureobasidium pullulans var. melanogenum</name>
    <dbReference type="NCBI Taxonomy" id="46634"/>
    <lineage>
        <taxon>Eukaryota</taxon>
        <taxon>Fungi</taxon>
        <taxon>Dikarya</taxon>
        <taxon>Ascomycota</taxon>
        <taxon>Pezizomycotina</taxon>
        <taxon>Dothideomycetes</taxon>
        <taxon>Dothideomycetidae</taxon>
        <taxon>Dothideales</taxon>
        <taxon>Saccotheciaceae</taxon>
        <taxon>Aureobasidium</taxon>
    </lineage>
</organism>
<dbReference type="AlphaFoldDB" id="A0A9P8DW51"/>
<evidence type="ECO:0000313" key="1">
    <source>
        <dbReference type="EMBL" id="KAG9660111.1"/>
    </source>
</evidence>
<protein>
    <submittedName>
        <fullName evidence="1">Uncharacterized protein</fullName>
    </submittedName>
</protein>
<dbReference type="EMBL" id="JAHFXF010002076">
    <property type="protein sequence ID" value="KAG9660111.1"/>
    <property type="molecule type" value="Genomic_DNA"/>
</dbReference>